<dbReference type="PROSITE" id="PS00552">
    <property type="entry name" value="HTH_MERR_1"/>
    <property type="match status" value="1"/>
</dbReference>
<dbReference type="InterPro" id="IPR047057">
    <property type="entry name" value="MerR_fam"/>
</dbReference>
<dbReference type="GO" id="GO:0003677">
    <property type="term" value="F:DNA binding"/>
    <property type="evidence" value="ECO:0007669"/>
    <property type="project" value="UniProtKB-KW"/>
</dbReference>
<proteinExistence type="predicted"/>
<keyword evidence="4" id="KW-1185">Reference proteome</keyword>
<evidence type="ECO:0000259" key="2">
    <source>
        <dbReference type="PROSITE" id="PS50937"/>
    </source>
</evidence>
<name>A0A1T4YK72_9BACL</name>
<evidence type="ECO:0000313" key="3">
    <source>
        <dbReference type="EMBL" id="SKB02234.1"/>
    </source>
</evidence>
<accession>A0A1T4YK72</accession>
<dbReference type="SUPFAM" id="SSF46955">
    <property type="entry name" value="Putative DNA-binding domain"/>
    <property type="match status" value="1"/>
</dbReference>
<dbReference type="InterPro" id="IPR009061">
    <property type="entry name" value="DNA-bd_dom_put_sf"/>
</dbReference>
<dbReference type="PROSITE" id="PS50937">
    <property type="entry name" value="HTH_MERR_2"/>
    <property type="match status" value="1"/>
</dbReference>
<reference evidence="4" key="1">
    <citation type="submission" date="2017-02" db="EMBL/GenBank/DDBJ databases">
        <authorList>
            <person name="Varghese N."/>
            <person name="Submissions S."/>
        </authorList>
    </citation>
    <scope>NUCLEOTIDE SEQUENCE [LARGE SCALE GENOMIC DNA]</scope>
    <source>
        <strain evidence="4">DSM 23966</strain>
    </source>
</reference>
<evidence type="ECO:0000313" key="4">
    <source>
        <dbReference type="Proteomes" id="UP000190042"/>
    </source>
</evidence>
<keyword evidence="1" id="KW-0238">DNA-binding</keyword>
<sequence>MSGDTLTIGQLAKRTGVTIRTLRYYDKIGLLLPSDYTEGGHRLYSLDDLLRLQKIQSFIFIGFSLKDIADLLESNCIEEQQLSHSIAF</sequence>
<dbReference type="SMART" id="SM00422">
    <property type="entry name" value="HTH_MERR"/>
    <property type="match status" value="1"/>
</dbReference>
<gene>
    <name evidence="3" type="ORF">SAMN04244570_2875</name>
</gene>
<protein>
    <submittedName>
        <fullName evidence="3">MerR HTH family regulatory protein</fullName>
    </submittedName>
</protein>
<dbReference type="RefSeq" id="WP_245799513.1">
    <property type="nucleotide sequence ID" value="NZ_FUYJ01000006.1"/>
</dbReference>
<dbReference type="InterPro" id="IPR000551">
    <property type="entry name" value="MerR-type_HTH_dom"/>
</dbReference>
<dbReference type="PANTHER" id="PTHR30204:SF96">
    <property type="entry name" value="CHROMOSOME-ANCHORING PROTEIN RACA"/>
    <property type="match status" value="1"/>
</dbReference>
<dbReference type="Pfam" id="PF13411">
    <property type="entry name" value="MerR_1"/>
    <property type="match status" value="1"/>
</dbReference>
<feature type="domain" description="HTH merR-type" evidence="2">
    <location>
        <begin position="5"/>
        <end position="74"/>
    </location>
</feature>
<organism evidence="3 4">
    <name type="scientific">Sporosarcina newyorkensis</name>
    <dbReference type="NCBI Taxonomy" id="759851"/>
    <lineage>
        <taxon>Bacteria</taxon>
        <taxon>Bacillati</taxon>
        <taxon>Bacillota</taxon>
        <taxon>Bacilli</taxon>
        <taxon>Bacillales</taxon>
        <taxon>Caryophanaceae</taxon>
        <taxon>Sporosarcina</taxon>
    </lineage>
</organism>
<dbReference type="EMBL" id="FUYJ01000006">
    <property type="protein sequence ID" value="SKB02234.1"/>
    <property type="molecule type" value="Genomic_DNA"/>
</dbReference>
<evidence type="ECO:0000256" key="1">
    <source>
        <dbReference type="ARBA" id="ARBA00023125"/>
    </source>
</evidence>
<dbReference type="Gene3D" id="1.10.1660.10">
    <property type="match status" value="1"/>
</dbReference>
<dbReference type="GO" id="GO:0003700">
    <property type="term" value="F:DNA-binding transcription factor activity"/>
    <property type="evidence" value="ECO:0007669"/>
    <property type="project" value="InterPro"/>
</dbReference>
<dbReference type="PANTHER" id="PTHR30204">
    <property type="entry name" value="REDOX-CYCLING DRUG-SENSING TRANSCRIPTIONAL ACTIVATOR SOXR"/>
    <property type="match status" value="1"/>
</dbReference>
<dbReference type="AlphaFoldDB" id="A0A1T4YK72"/>
<dbReference type="CDD" id="cd01106">
    <property type="entry name" value="HTH_TipAL-Mta"/>
    <property type="match status" value="1"/>
</dbReference>
<dbReference type="PRINTS" id="PR00040">
    <property type="entry name" value="HTHMERR"/>
</dbReference>
<dbReference type="Proteomes" id="UP000190042">
    <property type="component" value="Unassembled WGS sequence"/>
</dbReference>